<evidence type="ECO:0000256" key="6">
    <source>
        <dbReference type="ARBA" id="ARBA00022824"/>
    </source>
</evidence>
<keyword evidence="8 10" id="KW-0472">Membrane</keyword>
<keyword evidence="5 10" id="KW-0812">Transmembrane</keyword>
<evidence type="ECO:0000256" key="7">
    <source>
        <dbReference type="ARBA" id="ARBA00022989"/>
    </source>
</evidence>
<dbReference type="GO" id="GO:0006506">
    <property type="term" value="P:GPI anchor biosynthetic process"/>
    <property type="evidence" value="ECO:0007669"/>
    <property type="project" value="UniProtKB-UniPathway"/>
</dbReference>
<keyword evidence="4" id="KW-0337">GPI-anchor biosynthesis</keyword>
<dbReference type="GO" id="GO:0042765">
    <property type="term" value="C:GPI-anchor transamidase complex"/>
    <property type="evidence" value="ECO:0007669"/>
    <property type="project" value="InterPro"/>
</dbReference>
<reference evidence="11 12" key="1">
    <citation type="submission" date="2020-08" db="EMBL/GenBank/DDBJ databases">
        <authorList>
            <person name="Koutsovoulos G."/>
            <person name="Danchin GJ E."/>
        </authorList>
    </citation>
    <scope>NUCLEOTIDE SEQUENCE [LARGE SCALE GENOMIC DNA]</scope>
</reference>
<comment type="subcellular location">
    <subcellularLocation>
        <location evidence="1">Endoplasmic reticulum membrane</location>
        <topology evidence="1">Multi-pass membrane protein</topology>
    </subcellularLocation>
</comment>
<sequence>MSTGPSGRFAHFLHKFQLYLTNNVEFTEKEKKEIYFRRISYFAFLFVVVVGLPVWWITTTPYRASLPYFQVDFTSDLEKRLLQFSPNKTENDEDNNVWNNLQLHSLYNIHLVFIHPQPEKFVNLSKNVLSKIDLFTKKILAVNGGVEINLSSEHLWDFSLKKIISKNKKLTDQQISAKLATALDRYILQPLGPEPLLKIAIFFENEKYAKSGENGKEEPTIRSVDDKTLSTGLAIASWGGVCFHQNEADETILLNSIMGIIFKQLSIPPINNSNLIETLKQHQKRLTIYNLLQTLNSLNALNELASKIEDLVISDEVASYAASAKFYFLKSYKQLIENEEEIDFKSASKARYFAELANTHHSLLELLNFPSDQKYGVYVPLFFPLLVPLLQPLFLFCLFVFVQFKDYLRERREKKNIKKLE</sequence>
<evidence type="ECO:0000313" key="12">
    <source>
        <dbReference type="Proteomes" id="UP000580250"/>
    </source>
</evidence>
<organism evidence="11 12">
    <name type="scientific">Meloidogyne enterolobii</name>
    <name type="common">Root-knot nematode worm</name>
    <name type="synonym">Meloidogyne mayaguensis</name>
    <dbReference type="NCBI Taxonomy" id="390850"/>
    <lineage>
        <taxon>Eukaryota</taxon>
        <taxon>Metazoa</taxon>
        <taxon>Ecdysozoa</taxon>
        <taxon>Nematoda</taxon>
        <taxon>Chromadorea</taxon>
        <taxon>Rhabditida</taxon>
        <taxon>Tylenchina</taxon>
        <taxon>Tylenchomorpha</taxon>
        <taxon>Tylenchoidea</taxon>
        <taxon>Meloidogynidae</taxon>
        <taxon>Meloidogyninae</taxon>
        <taxon>Meloidogyne</taxon>
    </lineage>
</organism>
<comment type="caution">
    <text evidence="11">The sequence shown here is derived from an EMBL/GenBank/DDBJ whole genome shotgun (WGS) entry which is preliminary data.</text>
</comment>
<dbReference type="GO" id="GO:0016255">
    <property type="term" value="P:attachment of GPI anchor to protein"/>
    <property type="evidence" value="ECO:0007669"/>
    <property type="project" value="InterPro"/>
</dbReference>
<dbReference type="AlphaFoldDB" id="A0A6V7US41"/>
<dbReference type="Pfam" id="PF10510">
    <property type="entry name" value="PIG-S"/>
    <property type="match status" value="2"/>
</dbReference>
<dbReference type="Proteomes" id="UP000580250">
    <property type="component" value="Unassembled WGS sequence"/>
</dbReference>
<comment type="pathway">
    <text evidence="2">Glycolipid biosynthesis; glycosylphosphatidylinositol-anchor biosynthesis.</text>
</comment>
<name>A0A6V7US41_MELEN</name>
<keyword evidence="7 10" id="KW-1133">Transmembrane helix</keyword>
<evidence type="ECO:0000256" key="10">
    <source>
        <dbReference type="SAM" id="Phobius"/>
    </source>
</evidence>
<keyword evidence="9" id="KW-0325">Glycoprotein</keyword>
<evidence type="ECO:0000256" key="2">
    <source>
        <dbReference type="ARBA" id="ARBA00004687"/>
    </source>
</evidence>
<dbReference type="PANTHER" id="PTHR21072:SF13">
    <property type="entry name" value="GPI TRANSAMIDASE COMPONENT PIG-S"/>
    <property type="match status" value="1"/>
</dbReference>
<evidence type="ECO:0000256" key="4">
    <source>
        <dbReference type="ARBA" id="ARBA00022502"/>
    </source>
</evidence>
<evidence type="ECO:0000256" key="8">
    <source>
        <dbReference type="ARBA" id="ARBA00023136"/>
    </source>
</evidence>
<evidence type="ECO:0000256" key="1">
    <source>
        <dbReference type="ARBA" id="ARBA00004477"/>
    </source>
</evidence>
<dbReference type="InterPro" id="IPR019540">
    <property type="entry name" value="PtdIno-glycan_biosynth_class_S"/>
</dbReference>
<evidence type="ECO:0000256" key="5">
    <source>
        <dbReference type="ARBA" id="ARBA00022692"/>
    </source>
</evidence>
<feature type="transmembrane region" description="Helical" evidence="10">
    <location>
        <begin position="39"/>
        <end position="57"/>
    </location>
</feature>
<dbReference type="OrthoDB" id="28748at2759"/>
<dbReference type="PANTHER" id="PTHR21072">
    <property type="entry name" value="GPI TRANSAMIDASE COMPONENT PIG-S"/>
    <property type="match status" value="1"/>
</dbReference>
<feature type="transmembrane region" description="Helical" evidence="10">
    <location>
        <begin position="377"/>
        <end position="402"/>
    </location>
</feature>
<evidence type="ECO:0000256" key="3">
    <source>
        <dbReference type="ARBA" id="ARBA00005316"/>
    </source>
</evidence>
<accession>A0A6V7US41</accession>
<protein>
    <submittedName>
        <fullName evidence="11">Uncharacterized protein</fullName>
    </submittedName>
</protein>
<comment type="similarity">
    <text evidence="3">Belongs to the PIGS family.</text>
</comment>
<dbReference type="UniPathway" id="UPA00196"/>
<evidence type="ECO:0000256" key="9">
    <source>
        <dbReference type="ARBA" id="ARBA00023180"/>
    </source>
</evidence>
<gene>
    <name evidence="11" type="ORF">MENT_LOCUS16551</name>
</gene>
<proteinExistence type="inferred from homology"/>
<dbReference type="EMBL" id="CAJEWN010000103">
    <property type="protein sequence ID" value="CAD2164389.1"/>
    <property type="molecule type" value="Genomic_DNA"/>
</dbReference>
<keyword evidence="6" id="KW-0256">Endoplasmic reticulum</keyword>
<evidence type="ECO:0000313" key="11">
    <source>
        <dbReference type="EMBL" id="CAD2164389.1"/>
    </source>
</evidence>